<dbReference type="Proteomes" id="UP000887576">
    <property type="component" value="Unplaced"/>
</dbReference>
<dbReference type="WBParaSite" id="JU765_v2.g12444.t1">
    <property type="protein sequence ID" value="JU765_v2.g12444.t1"/>
    <property type="gene ID" value="JU765_v2.g12444"/>
</dbReference>
<protein>
    <submittedName>
        <fullName evidence="2">Gustatory receptor</fullName>
    </submittedName>
</protein>
<evidence type="ECO:0000313" key="2">
    <source>
        <dbReference type="WBParaSite" id="JU765_v2.g12444.t1"/>
    </source>
</evidence>
<sequence>MIIVLKTLFVFCVIIFSLFHCSVIYFLLYERRRKNQVYSSSFYTFYVINALVGQFYVIDIAWMWISAIIPDLRNFVDTDDWIIVDQMVLLAAGFLQFCLISTYTVMTVNRYKVLQRIDRLGAPWTTKMTVMLVIVSFVVPLALIIHRSLYGFDIDVGDFLIYYTYNVYPGNFIIQLLNIIYDSINLIICFYLSLKSAKLYKKLHFHSNNSPQNNRVEKHDDKLFMQSIFAICCLLIRLQTDCLRIVVQMTQAKAMFEVIQIVNTLLATIHSLGGSVFLLIISQVVRRGYANFYHLATRHKTNSVKILEHPTKKCRSISAPEILDIKKLVYVT</sequence>
<reference evidence="2" key="1">
    <citation type="submission" date="2022-11" db="UniProtKB">
        <authorList>
            <consortium name="WormBaseParasite"/>
        </authorList>
    </citation>
    <scope>IDENTIFICATION</scope>
</reference>
<name>A0AC34Q317_9BILA</name>
<proteinExistence type="predicted"/>
<evidence type="ECO:0000313" key="1">
    <source>
        <dbReference type="Proteomes" id="UP000887576"/>
    </source>
</evidence>
<accession>A0AC34Q317</accession>
<organism evidence="1 2">
    <name type="scientific">Panagrolaimus sp. JU765</name>
    <dbReference type="NCBI Taxonomy" id="591449"/>
    <lineage>
        <taxon>Eukaryota</taxon>
        <taxon>Metazoa</taxon>
        <taxon>Ecdysozoa</taxon>
        <taxon>Nematoda</taxon>
        <taxon>Chromadorea</taxon>
        <taxon>Rhabditida</taxon>
        <taxon>Tylenchina</taxon>
        <taxon>Panagrolaimomorpha</taxon>
        <taxon>Panagrolaimoidea</taxon>
        <taxon>Panagrolaimidae</taxon>
        <taxon>Panagrolaimus</taxon>
    </lineage>
</organism>